<keyword evidence="1" id="KW-0547">Nucleotide-binding</keyword>
<dbReference type="InterPro" id="IPR049730">
    <property type="entry name" value="SNF2/RAD54-like_C"/>
</dbReference>
<dbReference type="SUPFAM" id="SSF52540">
    <property type="entry name" value="P-loop containing nucleoside triphosphate hydrolases"/>
    <property type="match status" value="2"/>
</dbReference>
<gene>
    <name evidence="7" type="ORF">MPDQ_005739</name>
</gene>
<dbReference type="PANTHER" id="PTHR45626">
    <property type="entry name" value="TRANSCRIPTION TERMINATION FACTOR 2-RELATED"/>
    <property type="match status" value="1"/>
</dbReference>
<dbReference type="InterPro" id="IPR000330">
    <property type="entry name" value="SNF2_N"/>
</dbReference>
<dbReference type="AlphaFoldDB" id="A0A507QZG6"/>
<feature type="compositionally biased region" description="Low complexity" evidence="4">
    <location>
        <begin position="68"/>
        <end position="81"/>
    </location>
</feature>
<dbReference type="CDD" id="cd18008">
    <property type="entry name" value="DEXDc_SHPRH-like"/>
    <property type="match status" value="1"/>
</dbReference>
<dbReference type="InterPro" id="IPR001650">
    <property type="entry name" value="Helicase_C-like"/>
</dbReference>
<evidence type="ECO:0000313" key="8">
    <source>
        <dbReference type="Proteomes" id="UP000319663"/>
    </source>
</evidence>
<feature type="domain" description="Helicase ATP-binding" evidence="5">
    <location>
        <begin position="495"/>
        <end position="685"/>
    </location>
</feature>
<dbReference type="STRING" id="5098.A0A507QZG6"/>
<dbReference type="PANTHER" id="PTHR45626:SF52">
    <property type="entry name" value="SINGLE-STRANDED DNA-DEPENDENT ATPASE (EUROFUNG)"/>
    <property type="match status" value="1"/>
</dbReference>
<evidence type="ECO:0000259" key="6">
    <source>
        <dbReference type="PROSITE" id="PS51194"/>
    </source>
</evidence>
<dbReference type="GO" id="GO:0016787">
    <property type="term" value="F:hydrolase activity"/>
    <property type="evidence" value="ECO:0007669"/>
    <property type="project" value="UniProtKB-KW"/>
</dbReference>
<evidence type="ECO:0000256" key="2">
    <source>
        <dbReference type="ARBA" id="ARBA00022801"/>
    </source>
</evidence>
<dbReference type="InterPro" id="IPR050628">
    <property type="entry name" value="SNF2_RAD54_helicase_TF"/>
</dbReference>
<keyword evidence="8" id="KW-1185">Reference proteome</keyword>
<dbReference type="SMART" id="SM00487">
    <property type="entry name" value="DEXDc"/>
    <property type="match status" value="1"/>
</dbReference>
<dbReference type="PROSITE" id="PS51194">
    <property type="entry name" value="HELICASE_CTER"/>
    <property type="match status" value="1"/>
</dbReference>
<dbReference type="CDD" id="cd18793">
    <property type="entry name" value="SF2_C_SNF"/>
    <property type="match status" value="1"/>
</dbReference>
<organism evidence="7 8">
    <name type="scientific">Monascus purpureus</name>
    <name type="common">Red mold</name>
    <name type="synonym">Monascus anka</name>
    <dbReference type="NCBI Taxonomy" id="5098"/>
    <lineage>
        <taxon>Eukaryota</taxon>
        <taxon>Fungi</taxon>
        <taxon>Dikarya</taxon>
        <taxon>Ascomycota</taxon>
        <taxon>Pezizomycotina</taxon>
        <taxon>Eurotiomycetes</taxon>
        <taxon>Eurotiomycetidae</taxon>
        <taxon>Eurotiales</taxon>
        <taxon>Aspergillaceae</taxon>
        <taxon>Monascus</taxon>
    </lineage>
</organism>
<dbReference type="InterPro" id="IPR027417">
    <property type="entry name" value="P-loop_NTPase"/>
</dbReference>
<keyword evidence="3" id="KW-0067">ATP-binding</keyword>
<proteinExistence type="predicted"/>
<dbReference type="GO" id="GO:0005634">
    <property type="term" value="C:nucleus"/>
    <property type="evidence" value="ECO:0007669"/>
    <property type="project" value="TreeGrafter"/>
</dbReference>
<sequence>MASNAALLLDPRAYKKRLEERVVIVHSLTGSGIQTGQQNINRLSHDSASSATPAAAHLLLNPRSYPPSSQTSNKSWSQSGSRSPMANTAPPQPNAKPFSDLDVEFFSTCIDGDNGGKRGFEQLDNDAAKANHGRLIEDIYGVEGRERHPYKRIKMDGTLAENPKSTKKTAYSSSGDSGLGKWMKEGHGKLNTLSSTKLDIVDLTSSKDDTHGSSNDDDDLQVTGFNDLSNQKVCYGKLENAMVQAFMVPKPGANIFGDSMHDWPSLKLGVRRQPGPGSKIDLSDPHGKVFGAVDAKTASVLAPLLDSPALRVEITARLDVRKRLPGEQPWANCSAFYRASINLYGLRKDAELVGKHLGHHNVWLGTPHAVEQGTSVFNPHAELRRAQKSFSPASNSHSRQSVSYEVRTAEEVNDAVMKMFDQLQSADNIPEMEPSPLLSTPLLRHQKQALWFMTEKEKPRKFGPSERENNSLWRVESLRNGKKRFREIISGTILDYEPPQTLGGLLADMMGLGKTLSILSLVVAFLRESYEWANMIPHPELVRNSPGIRNTKTTLLVVPLSAVNNWVMQIKEHLKENAISYYVFHGPSRTADVDELSKYDLVITTYSIVLSELSGRGSKRGVSPLTKMNMFRIVLDEAHTIREQSAAQTQAILKLNANRRWAVTGTPIQNRLEDLYSITKFLGLFPYDDRTRFGMHILSRFKSGDPGVLASLRVLVDSFTLRRVKDKINLPPRHDKIISLTFSEKEKQLHEFFRNESNAMMSVIAGDSRKKIGGRMYHHVLKAMMILRQVCAHGKELLDKEDRDRAKGMSVQDAIDLDDGEETQKPSDVVDKKAYEMFTLMQDSSADSCALCAKRLEEQYTDADVVDKKAILAIVLPCFDVLCPDCFSGWKQAFDTTQNGASSHEIKCQACDGWIPVAYTTITSAGLQEYQINQARAKQSRRQAKTLGEYEGPHTKTNALTSHLLASAAESKKLKDERPIKSVVFSSWTSHLDLIEIALKDNGLTGYTRLDGTMTLSARKKALDTFRDDDGITILLATIGAGGVGLNLTSASNVYIMEPQYNPAAVAQAVDRVHRLGQTREVTTVQFIMKGSIEEKILELARKKQQLADMSMNRGKLGKKEIQEQRMREYRSLFK</sequence>
<dbReference type="GO" id="GO:0008094">
    <property type="term" value="F:ATP-dependent activity, acting on DNA"/>
    <property type="evidence" value="ECO:0007669"/>
    <property type="project" value="TreeGrafter"/>
</dbReference>
<dbReference type="Pfam" id="PF00271">
    <property type="entry name" value="Helicase_C"/>
    <property type="match status" value="1"/>
</dbReference>
<reference evidence="7 8" key="1">
    <citation type="submission" date="2019-06" db="EMBL/GenBank/DDBJ databases">
        <title>Wine fermentation using esterase from Monascus purpureus.</title>
        <authorList>
            <person name="Geng C."/>
            <person name="Zhang Y."/>
        </authorList>
    </citation>
    <scope>NUCLEOTIDE SEQUENCE [LARGE SCALE GENOMIC DNA]</scope>
    <source>
        <strain evidence="7">HQ1</strain>
    </source>
</reference>
<dbReference type="Gene3D" id="3.40.50.300">
    <property type="entry name" value="P-loop containing nucleotide triphosphate hydrolases"/>
    <property type="match status" value="1"/>
</dbReference>
<dbReference type="Pfam" id="PF00176">
    <property type="entry name" value="SNF2-rel_dom"/>
    <property type="match status" value="1"/>
</dbReference>
<feature type="region of interest" description="Disordered" evidence="4">
    <location>
        <begin position="60"/>
        <end position="98"/>
    </location>
</feature>
<feature type="domain" description="Helicase C-terminal" evidence="6">
    <location>
        <begin position="959"/>
        <end position="1123"/>
    </location>
</feature>
<evidence type="ECO:0000259" key="5">
    <source>
        <dbReference type="PROSITE" id="PS51192"/>
    </source>
</evidence>
<comment type="caution">
    <text evidence="7">The sequence shown here is derived from an EMBL/GenBank/DDBJ whole genome shotgun (WGS) entry which is preliminary data.</text>
</comment>
<accession>A0A507QZG6</accession>
<dbReference type="InterPro" id="IPR014001">
    <property type="entry name" value="Helicase_ATP-bd"/>
</dbReference>
<dbReference type="Gene3D" id="3.40.50.10810">
    <property type="entry name" value="Tandem AAA-ATPase domain"/>
    <property type="match status" value="1"/>
</dbReference>
<evidence type="ECO:0000313" key="7">
    <source>
        <dbReference type="EMBL" id="TQB73537.1"/>
    </source>
</evidence>
<name>A0A507QZG6_MONPU</name>
<keyword evidence="2" id="KW-0378">Hydrolase</keyword>
<evidence type="ECO:0000256" key="3">
    <source>
        <dbReference type="ARBA" id="ARBA00022840"/>
    </source>
</evidence>
<protein>
    <submittedName>
        <fullName evidence="7">Uncharacterized protein</fullName>
    </submittedName>
</protein>
<dbReference type="GO" id="GO:0006281">
    <property type="term" value="P:DNA repair"/>
    <property type="evidence" value="ECO:0007669"/>
    <property type="project" value="TreeGrafter"/>
</dbReference>
<dbReference type="PROSITE" id="PS51192">
    <property type="entry name" value="HELICASE_ATP_BIND_1"/>
    <property type="match status" value="1"/>
</dbReference>
<dbReference type="InterPro" id="IPR038718">
    <property type="entry name" value="SNF2-like_sf"/>
</dbReference>
<dbReference type="EMBL" id="VIFY01000042">
    <property type="protein sequence ID" value="TQB73537.1"/>
    <property type="molecule type" value="Genomic_DNA"/>
</dbReference>
<evidence type="ECO:0000256" key="1">
    <source>
        <dbReference type="ARBA" id="ARBA00022741"/>
    </source>
</evidence>
<dbReference type="Proteomes" id="UP000319663">
    <property type="component" value="Unassembled WGS sequence"/>
</dbReference>
<evidence type="ECO:0000256" key="4">
    <source>
        <dbReference type="SAM" id="MobiDB-lite"/>
    </source>
</evidence>
<dbReference type="GO" id="GO:0005524">
    <property type="term" value="F:ATP binding"/>
    <property type="evidence" value="ECO:0007669"/>
    <property type="project" value="UniProtKB-KW"/>
</dbReference>
<dbReference type="SMART" id="SM00490">
    <property type="entry name" value="HELICc"/>
    <property type="match status" value="1"/>
</dbReference>